<proteinExistence type="inferred from homology"/>
<comment type="similarity">
    <text evidence="1">Belongs to the protease inhibitor I11 (ecotin) family.</text>
</comment>
<dbReference type="InterPro" id="IPR005658">
    <property type="entry name" value="Prot_inh_ecotin"/>
</dbReference>
<reference evidence="2 3" key="1">
    <citation type="submission" date="2015-02" db="EMBL/GenBank/DDBJ databases">
        <title>Genome Sequencing of Rickettsiales.</title>
        <authorList>
            <person name="Daugherty S.C."/>
            <person name="Su Q."/>
            <person name="Abolude K."/>
            <person name="Beier-Sexton M."/>
            <person name="Carlyon J.A."/>
            <person name="Carter R."/>
            <person name="Day N.P."/>
            <person name="Dumler S.J."/>
            <person name="Dyachenko V."/>
            <person name="Godinez A."/>
            <person name="Kurtti T.J."/>
            <person name="Lichay M."/>
            <person name="Mullins K.E."/>
            <person name="Ott S."/>
            <person name="Pappas-Brown V."/>
            <person name="Paris D.H."/>
            <person name="Patel P."/>
            <person name="Richards A.L."/>
            <person name="Sadzewicz L."/>
            <person name="Sears K."/>
            <person name="Seidman D."/>
            <person name="Sengamalay N."/>
            <person name="Stenos J."/>
            <person name="Tallon L.J."/>
            <person name="Vincent G."/>
            <person name="Fraser C.M."/>
            <person name="Munderloh U."/>
            <person name="Dunning-Hotopp J.C."/>
        </authorList>
    </citation>
    <scope>NUCLEOTIDE SEQUENCE [LARGE SCALE GENOMIC DNA]</scope>
    <source>
        <strain evidence="2 3">RML An4</strain>
    </source>
</reference>
<dbReference type="InterPro" id="IPR027438">
    <property type="entry name" value="Ecotin_C"/>
</dbReference>
<keyword evidence="3" id="KW-1185">Reference proteome</keyword>
<dbReference type="Pfam" id="PF03974">
    <property type="entry name" value="Ecotin"/>
    <property type="match status" value="1"/>
</dbReference>
<dbReference type="EMBL" id="LAOI01000001">
    <property type="protein sequence ID" value="KJV89981.1"/>
    <property type="molecule type" value="Genomic_DNA"/>
</dbReference>
<dbReference type="Gene3D" id="4.10.1230.10">
    <property type="entry name" value="Ecotin, trypsin inhibitor"/>
    <property type="match status" value="1"/>
</dbReference>
<accession>A0A0F3QCU4</accession>
<protein>
    <submittedName>
        <fullName evidence="2">Ecotin family protein</fullName>
    </submittedName>
</protein>
<dbReference type="Gene3D" id="2.60.40.550">
    <property type="entry name" value="Ecotin"/>
    <property type="match status" value="1"/>
</dbReference>
<evidence type="ECO:0000313" key="2">
    <source>
        <dbReference type="EMBL" id="KJV89981.1"/>
    </source>
</evidence>
<sequence length="97" mass="11094">MKDCNNMRFGGKLEEKTLDGWGYNYYVIDQVGDHPITTLMGCPGVKATMQPVNVYLGDKAFIRYNSKLPIVVYAPKDVKLQYVIWNQDDTINDAKEE</sequence>
<dbReference type="GO" id="GO:0004867">
    <property type="term" value="F:serine-type endopeptidase inhibitor activity"/>
    <property type="evidence" value="ECO:0007669"/>
    <property type="project" value="InterPro"/>
</dbReference>
<name>A0A0F3QCU4_RICBE</name>
<dbReference type="PANTHER" id="PTHR35890:SF3">
    <property type="entry name" value="ECOTIN"/>
    <property type="match status" value="1"/>
</dbReference>
<dbReference type="SUPFAM" id="SSF49772">
    <property type="entry name" value="Ecotin, trypsin inhibitor"/>
    <property type="match status" value="1"/>
</dbReference>
<evidence type="ECO:0000313" key="3">
    <source>
        <dbReference type="Proteomes" id="UP000033661"/>
    </source>
</evidence>
<organism evidence="2 3">
    <name type="scientific">Rickettsia bellii str. RML An4</name>
    <dbReference type="NCBI Taxonomy" id="1359193"/>
    <lineage>
        <taxon>Bacteria</taxon>
        <taxon>Pseudomonadati</taxon>
        <taxon>Pseudomonadota</taxon>
        <taxon>Alphaproteobacteria</taxon>
        <taxon>Rickettsiales</taxon>
        <taxon>Rickettsiaceae</taxon>
        <taxon>Rickettsieae</taxon>
        <taxon>Rickettsia</taxon>
        <taxon>belli group</taxon>
    </lineage>
</organism>
<dbReference type="PANTHER" id="PTHR35890">
    <property type="match status" value="1"/>
</dbReference>
<dbReference type="Proteomes" id="UP000033661">
    <property type="component" value="Unassembled WGS sequence"/>
</dbReference>
<gene>
    <name evidence="2" type="ORF">RBEAN4_0975</name>
</gene>
<dbReference type="InterPro" id="IPR036198">
    <property type="entry name" value="Ecotin_sf"/>
</dbReference>
<comment type="caution">
    <text evidence="2">The sequence shown here is derived from an EMBL/GenBank/DDBJ whole genome shotgun (WGS) entry which is preliminary data.</text>
</comment>
<dbReference type="AlphaFoldDB" id="A0A0F3QCU4"/>
<evidence type="ECO:0000256" key="1">
    <source>
        <dbReference type="ARBA" id="ARBA00010558"/>
    </source>
</evidence>
<dbReference type="PATRIC" id="fig|1359193.3.peg.942"/>